<proteinExistence type="inferred from homology"/>
<dbReference type="PROSITE" id="PS00717">
    <property type="entry name" value="SIGMA54_1"/>
    <property type="match status" value="1"/>
</dbReference>
<evidence type="ECO:0000256" key="3">
    <source>
        <dbReference type="ARBA" id="ARBA00022679"/>
    </source>
</evidence>
<dbReference type="Proteomes" id="UP001589619">
    <property type="component" value="Unassembled WGS sequence"/>
</dbReference>
<keyword evidence="7" id="KW-0238">DNA-binding</keyword>
<dbReference type="Gene3D" id="1.10.10.60">
    <property type="entry name" value="Homeodomain-like"/>
    <property type="match status" value="1"/>
</dbReference>
<dbReference type="PRINTS" id="PR00045">
    <property type="entry name" value="SIGMA54FCT"/>
</dbReference>
<protein>
    <submittedName>
        <fullName evidence="11">RNA polymerase factor sigma-54</fullName>
    </submittedName>
</protein>
<dbReference type="InterPro" id="IPR007634">
    <property type="entry name" value="RNA_pol_sigma_54_DNA-bd"/>
</dbReference>
<dbReference type="Gene3D" id="1.10.10.1330">
    <property type="entry name" value="RNA polymerase sigma-54 factor, core-binding domain"/>
    <property type="match status" value="1"/>
</dbReference>
<evidence type="ECO:0000256" key="7">
    <source>
        <dbReference type="ARBA" id="ARBA00023125"/>
    </source>
</evidence>
<dbReference type="Pfam" id="PF04552">
    <property type="entry name" value="Sigma54_DBD"/>
    <property type="match status" value="1"/>
</dbReference>
<dbReference type="InterPro" id="IPR007046">
    <property type="entry name" value="RNA_pol_sigma_54_core-bd"/>
</dbReference>
<dbReference type="PANTHER" id="PTHR32248:SF4">
    <property type="entry name" value="RNA POLYMERASE SIGMA-54 FACTOR"/>
    <property type="match status" value="1"/>
</dbReference>
<feature type="domain" description="RNA polymerase sigma factor 54 core-binding" evidence="10">
    <location>
        <begin position="81"/>
        <end position="263"/>
    </location>
</feature>
<evidence type="ECO:0000256" key="8">
    <source>
        <dbReference type="ARBA" id="ARBA00023163"/>
    </source>
</evidence>
<name>A0ABV5W561_9BACL</name>
<dbReference type="Pfam" id="PF04963">
    <property type="entry name" value="Sigma54_CBD"/>
    <property type="match status" value="1"/>
</dbReference>
<evidence type="ECO:0000256" key="1">
    <source>
        <dbReference type="ARBA" id="ARBA00008798"/>
    </source>
</evidence>
<keyword evidence="3" id="KW-0808">Transferase</keyword>
<organism evidence="11 12">
    <name type="scientific">Paenibacillus hodogayensis</name>
    <dbReference type="NCBI Taxonomy" id="279208"/>
    <lineage>
        <taxon>Bacteria</taxon>
        <taxon>Bacillati</taxon>
        <taxon>Bacillota</taxon>
        <taxon>Bacilli</taxon>
        <taxon>Bacillales</taxon>
        <taxon>Paenibacillaceae</taxon>
        <taxon>Paenibacillus</taxon>
    </lineage>
</organism>
<keyword evidence="6" id="KW-0731">Sigma factor</keyword>
<evidence type="ECO:0000313" key="11">
    <source>
        <dbReference type="EMBL" id="MFB9755346.1"/>
    </source>
</evidence>
<evidence type="ECO:0000256" key="6">
    <source>
        <dbReference type="ARBA" id="ARBA00023082"/>
    </source>
</evidence>
<comment type="similarity">
    <text evidence="1">Belongs to the sigma-54 factor family.</text>
</comment>
<dbReference type="PANTHER" id="PTHR32248">
    <property type="entry name" value="RNA POLYMERASE SIGMA-54 FACTOR"/>
    <property type="match status" value="1"/>
</dbReference>
<evidence type="ECO:0000256" key="5">
    <source>
        <dbReference type="ARBA" id="ARBA00023015"/>
    </source>
</evidence>
<evidence type="ECO:0000256" key="2">
    <source>
        <dbReference type="ARBA" id="ARBA00022478"/>
    </source>
</evidence>
<keyword evidence="12" id="KW-1185">Reference proteome</keyword>
<evidence type="ECO:0000259" key="10">
    <source>
        <dbReference type="Pfam" id="PF04963"/>
    </source>
</evidence>
<dbReference type="PROSITE" id="PS50044">
    <property type="entry name" value="SIGMA54_3"/>
    <property type="match status" value="1"/>
</dbReference>
<feature type="domain" description="RNA polymerase sigma factor 54 DNA-binding" evidence="9">
    <location>
        <begin position="279"/>
        <end position="435"/>
    </location>
</feature>
<dbReference type="EMBL" id="JBHMAG010000018">
    <property type="protein sequence ID" value="MFB9755346.1"/>
    <property type="molecule type" value="Genomic_DNA"/>
</dbReference>
<dbReference type="InterPro" id="IPR038709">
    <property type="entry name" value="RpoN_core-bd_sf"/>
</dbReference>
<reference evidence="11 12" key="1">
    <citation type="submission" date="2024-09" db="EMBL/GenBank/DDBJ databases">
        <authorList>
            <person name="Sun Q."/>
            <person name="Mori K."/>
        </authorList>
    </citation>
    <scope>NUCLEOTIDE SEQUENCE [LARGE SCALE GENOMIC DNA]</scope>
    <source>
        <strain evidence="11 12">JCM 12520</strain>
    </source>
</reference>
<dbReference type="RefSeq" id="WP_344908173.1">
    <property type="nucleotide sequence ID" value="NZ_BAAAYO010000006.1"/>
</dbReference>
<sequence>MKLQQEPVLRQNLSVTVTPRLLQSMHVLQLSSAELASYVQDQSSENPLLEVLWSDAVPGRAQRSRIRQAPFNGTPRPMPESAAATETLESALLSQLRLSGLGGRIFAIAKYLAGNINENGFLNVALSEAALRFGAEEREAGEALHALQSLEPAGIAARSLQESLCIQIRRDGQADPWAEALVTRCLKELGAGQWKTAARMLNITPEQVKQSYAYIRTLNPRPGLAYQHQRTLDVKPDALIRKIGNRYVCGLIDGWIPQVSVNRNVQRLCLESGCKETEAYAKQHVQAANWLIHSLEQRQRTFMRVIEAIADEQQSFLERGASGLKPMNLKTIADKLQLHESTVSRAIQNKYVQTPHGMVELKYFFGAGLATADGETASAERIKSRIRQLIEEENKSKPLSDQQLTDLLVKEGLHISRRTVMKYREEVHILSSRLRAST</sequence>
<dbReference type="NCBIfam" id="TIGR02395">
    <property type="entry name" value="rpoN_sigma"/>
    <property type="match status" value="1"/>
</dbReference>
<keyword evidence="4" id="KW-0548">Nucleotidyltransferase</keyword>
<evidence type="ECO:0000313" key="12">
    <source>
        <dbReference type="Proteomes" id="UP001589619"/>
    </source>
</evidence>
<comment type="caution">
    <text evidence="11">The sequence shown here is derived from an EMBL/GenBank/DDBJ whole genome shotgun (WGS) entry which is preliminary data.</text>
</comment>
<keyword evidence="2" id="KW-0240">DNA-directed RNA polymerase</keyword>
<dbReference type="PIRSF" id="PIRSF000774">
    <property type="entry name" value="RpoN"/>
    <property type="match status" value="1"/>
</dbReference>
<accession>A0ABV5W561</accession>
<evidence type="ECO:0000256" key="4">
    <source>
        <dbReference type="ARBA" id="ARBA00022695"/>
    </source>
</evidence>
<evidence type="ECO:0000259" key="9">
    <source>
        <dbReference type="Pfam" id="PF04552"/>
    </source>
</evidence>
<dbReference type="InterPro" id="IPR000394">
    <property type="entry name" value="RNA_pol_sigma_54"/>
</dbReference>
<dbReference type="Pfam" id="PF00309">
    <property type="entry name" value="Sigma54_AID"/>
    <property type="match status" value="1"/>
</dbReference>
<gene>
    <name evidence="11" type="primary">rpoN</name>
    <name evidence="11" type="ORF">ACFFNY_27540</name>
</gene>
<keyword evidence="5" id="KW-0805">Transcription regulation</keyword>
<keyword evidence="8" id="KW-0804">Transcription</keyword>